<evidence type="ECO:0000313" key="2">
    <source>
        <dbReference type="EMBL" id="OGY40627.1"/>
    </source>
</evidence>
<keyword evidence="1" id="KW-0812">Transmembrane</keyword>
<sequence length="140" mass="16781">MVFLGIDWGRIFSVPFWLEVNPGELSDRFEKIFLIVLFICYGLFGAGKLWEKQLIKKRNFLTGRFVQKAGSFFITMAISFTFVFFFRYEAIPVLGGRFWVFIWLIAGLAWFIYLIKYYFVDLQLQLGEYKKKQNLKKYFQ</sequence>
<reference evidence="2 3" key="1">
    <citation type="journal article" date="2016" name="Nat. Commun.">
        <title>Thousands of microbial genomes shed light on interconnected biogeochemical processes in an aquifer system.</title>
        <authorList>
            <person name="Anantharaman K."/>
            <person name="Brown C.T."/>
            <person name="Hug L.A."/>
            <person name="Sharon I."/>
            <person name="Castelle C.J."/>
            <person name="Probst A.J."/>
            <person name="Thomas B.C."/>
            <person name="Singh A."/>
            <person name="Wilkins M.J."/>
            <person name="Karaoz U."/>
            <person name="Brodie E.L."/>
            <person name="Williams K.H."/>
            <person name="Hubbard S.S."/>
            <person name="Banfield J.F."/>
        </authorList>
    </citation>
    <scope>NUCLEOTIDE SEQUENCE [LARGE SCALE GENOMIC DNA]</scope>
</reference>
<dbReference type="AlphaFoldDB" id="A0A1G1XMT2"/>
<gene>
    <name evidence="2" type="ORF">A2Y82_05280</name>
</gene>
<dbReference type="Proteomes" id="UP000176498">
    <property type="component" value="Unassembled WGS sequence"/>
</dbReference>
<proteinExistence type="predicted"/>
<evidence type="ECO:0000313" key="3">
    <source>
        <dbReference type="Proteomes" id="UP000176498"/>
    </source>
</evidence>
<keyword evidence="1" id="KW-0472">Membrane</keyword>
<keyword evidence="1" id="KW-1133">Transmembrane helix</keyword>
<feature type="transmembrane region" description="Helical" evidence="1">
    <location>
        <begin position="100"/>
        <end position="120"/>
    </location>
</feature>
<accession>A0A1G1XMT2</accession>
<evidence type="ECO:0000256" key="1">
    <source>
        <dbReference type="SAM" id="Phobius"/>
    </source>
</evidence>
<feature type="transmembrane region" description="Helical" evidence="1">
    <location>
        <begin position="71"/>
        <end position="88"/>
    </location>
</feature>
<protein>
    <submittedName>
        <fullName evidence="2">Uncharacterized protein</fullName>
    </submittedName>
</protein>
<organism evidence="2 3">
    <name type="scientific">Candidatus Buchananbacteria bacterium RBG_13_36_9</name>
    <dbReference type="NCBI Taxonomy" id="1797530"/>
    <lineage>
        <taxon>Bacteria</taxon>
        <taxon>Candidatus Buchananiibacteriota</taxon>
    </lineage>
</organism>
<dbReference type="EMBL" id="MHHZ01000024">
    <property type="protein sequence ID" value="OGY40627.1"/>
    <property type="molecule type" value="Genomic_DNA"/>
</dbReference>
<feature type="transmembrane region" description="Helical" evidence="1">
    <location>
        <begin position="32"/>
        <end position="50"/>
    </location>
</feature>
<name>A0A1G1XMT2_9BACT</name>
<comment type="caution">
    <text evidence="2">The sequence shown here is derived from an EMBL/GenBank/DDBJ whole genome shotgun (WGS) entry which is preliminary data.</text>
</comment>